<gene>
    <name evidence="2" type="ORF">IHBHHGIJ_03190</name>
    <name evidence="3" type="ORF">KFEGEMFD_03403</name>
    <name evidence="4" type="ORF">KFEGEMFD_03935</name>
</gene>
<dbReference type="EMBL" id="CACSIM010000008">
    <property type="protein sequence ID" value="CAA0122058.1"/>
    <property type="molecule type" value="Genomic_DNA"/>
</dbReference>
<dbReference type="EMBL" id="CACSIK010000003">
    <property type="protein sequence ID" value="CAA0110373.1"/>
    <property type="molecule type" value="Genomic_DNA"/>
</dbReference>
<reference evidence="5 6" key="1">
    <citation type="submission" date="2019-11" db="EMBL/GenBank/DDBJ databases">
        <authorList>
            <person name="Holert J."/>
        </authorList>
    </citation>
    <scope>NUCLEOTIDE SEQUENCE [LARGE SCALE GENOMIC DNA]</scope>
    <source>
        <strain evidence="4">BC3_2A</strain>
        <strain evidence="2">SB11_1A</strain>
    </source>
</reference>
<organism evidence="4 6">
    <name type="scientific">Zhongshania aliphaticivorans</name>
    <dbReference type="NCBI Taxonomy" id="1470434"/>
    <lineage>
        <taxon>Bacteria</taxon>
        <taxon>Pseudomonadati</taxon>
        <taxon>Pseudomonadota</taxon>
        <taxon>Gammaproteobacteria</taxon>
        <taxon>Cellvibrionales</taxon>
        <taxon>Spongiibacteraceae</taxon>
        <taxon>Zhongshania</taxon>
    </lineage>
</organism>
<evidence type="ECO:0000256" key="1">
    <source>
        <dbReference type="SAM" id="SignalP"/>
    </source>
</evidence>
<feature type="signal peptide" evidence="1">
    <location>
        <begin position="1"/>
        <end position="18"/>
    </location>
</feature>
<keyword evidence="1" id="KW-0732">Signal</keyword>
<dbReference type="RefSeq" id="WP_159269894.1">
    <property type="nucleotide sequence ID" value="NZ_CACSIK010000003.1"/>
</dbReference>
<dbReference type="Proteomes" id="UP000435877">
    <property type="component" value="Unassembled WGS sequence"/>
</dbReference>
<dbReference type="AlphaFoldDB" id="A0A5S9QU93"/>
<evidence type="ECO:0000313" key="5">
    <source>
        <dbReference type="Proteomes" id="UP000435877"/>
    </source>
</evidence>
<evidence type="ECO:0000313" key="4">
    <source>
        <dbReference type="EMBL" id="CAA0122058.1"/>
    </source>
</evidence>
<dbReference type="Proteomes" id="UP000439591">
    <property type="component" value="Unassembled WGS sequence"/>
</dbReference>
<evidence type="ECO:0000313" key="6">
    <source>
        <dbReference type="Proteomes" id="UP000439591"/>
    </source>
</evidence>
<accession>A0A5S9QU93</accession>
<sequence length="287" mass="31761">MKKLFMLSVLTAATTVSANPDVTSREYKLMLQPSLFAYNTESTDVDDFIDDAETAIEAAISRNVSGSATLSKVRDVKFFDTDGSCILRDIGYSFRERIESGDSEVTLKFRSEDRYISDFEDLSASSGSAETKLESDIGIASSANFVIQYSHSTTAPNTRTINEMEDINDQFPGFDSDYGYANSIDLDLVGNLTIREHVYKNVDIDLGSIDAEISVTLWYNGAPTGSATPVVVEVSFKYQDNSADYTQKVVNRAKQAFLALQDLTAWTDPASKTKTRFAYEYDASFCI</sequence>
<keyword evidence="5" id="KW-1185">Reference proteome</keyword>
<dbReference type="OrthoDB" id="274958at2"/>
<evidence type="ECO:0000313" key="2">
    <source>
        <dbReference type="EMBL" id="CAA0110373.1"/>
    </source>
</evidence>
<evidence type="ECO:0000313" key="3">
    <source>
        <dbReference type="EMBL" id="CAA0118105.1"/>
    </source>
</evidence>
<dbReference type="EMBL" id="CACSIM010000006">
    <property type="protein sequence ID" value="CAA0118105.1"/>
    <property type="molecule type" value="Genomic_DNA"/>
</dbReference>
<feature type="chain" id="PRO_5036150557" evidence="1">
    <location>
        <begin position="19"/>
        <end position="287"/>
    </location>
</feature>
<name>A0A5S9QU93_9GAMM</name>
<proteinExistence type="predicted"/>
<protein>
    <submittedName>
        <fullName evidence="4">Uncharacterized protein</fullName>
    </submittedName>
</protein>